<dbReference type="Pfam" id="PF13374">
    <property type="entry name" value="TPR_10"/>
    <property type="match status" value="7"/>
</dbReference>
<accession>A0A4Q2DBY9</accession>
<organism evidence="3 4">
    <name type="scientific">Candolleomyces aberdarensis</name>
    <dbReference type="NCBI Taxonomy" id="2316362"/>
    <lineage>
        <taxon>Eukaryota</taxon>
        <taxon>Fungi</taxon>
        <taxon>Dikarya</taxon>
        <taxon>Basidiomycota</taxon>
        <taxon>Agaricomycotina</taxon>
        <taxon>Agaricomycetes</taxon>
        <taxon>Agaricomycetidae</taxon>
        <taxon>Agaricales</taxon>
        <taxon>Agaricineae</taxon>
        <taxon>Psathyrellaceae</taxon>
        <taxon>Candolleomyces</taxon>
    </lineage>
</organism>
<dbReference type="Gene3D" id="1.25.40.10">
    <property type="entry name" value="Tetratricopeptide repeat domain"/>
    <property type="match status" value="3"/>
</dbReference>
<dbReference type="SUPFAM" id="SSF48452">
    <property type="entry name" value="TPR-like"/>
    <property type="match status" value="1"/>
</dbReference>
<dbReference type="AlphaFoldDB" id="A0A4Q2DBY9"/>
<reference evidence="3 4" key="1">
    <citation type="submission" date="2019-01" db="EMBL/GenBank/DDBJ databases">
        <title>Draft genome sequence of Psathyrella aberdarensis IHI B618.</title>
        <authorList>
            <person name="Buettner E."/>
            <person name="Kellner H."/>
        </authorList>
    </citation>
    <scope>NUCLEOTIDE SEQUENCE [LARGE SCALE GENOMIC DNA]</scope>
    <source>
        <strain evidence="3 4">IHI B618</strain>
    </source>
</reference>
<comment type="caution">
    <text evidence="3">The sequence shown here is derived from an EMBL/GenBank/DDBJ whole genome shotgun (WGS) entry which is preliminary data.</text>
</comment>
<dbReference type="OrthoDB" id="3217196at2759"/>
<dbReference type="PANTHER" id="PTHR19959">
    <property type="entry name" value="KINESIN LIGHT CHAIN"/>
    <property type="match status" value="1"/>
</dbReference>
<keyword evidence="1" id="KW-0677">Repeat</keyword>
<evidence type="ECO:0000259" key="2">
    <source>
        <dbReference type="Pfam" id="PF24883"/>
    </source>
</evidence>
<gene>
    <name evidence="3" type="ORF">EST38_g8636</name>
</gene>
<sequence>MQMQSLVYGPLKAAAERSPMGSLRGHPFLIVIDGLDECENKEEIQDLIEGMLAFFDSDPLVPLRIFITSRVEQHIQSHLDVPRVPLTDLVDHCSDDDIATFLNILFESERRRNPVVRSYISEHGEWPIPSDKQKLMKHIGGSFIFASSIFKFIMGSNTASNDPKTPMDRLPLALKMNPGLDELYAQTLARSEHLPDFLDITSTIALLEVPLPTSGIAELLGISTYQVVNVLVNLQTIIQVPGTDDMPVTLFHTSLRDFLTTHSRSNRFFAHPSHHVRLFLLCLQCELALRRRNPGSFIYASERKPAAAYALQHSVTHLNRGQSFFKLTESDSAVQLCLETLGFHPGAPELIRSLGRVTLSRFRHTGSLVDLEKAISLNREVLELHPSPHPDRASSLNNIGNALLDRYRLSRAVTDLEEAICLHHEALGLRPSPHPDRALSLSNLGNVLHDRYRHSGTMTDLEESICFHREALGLRPSPHPDRALSLNNFGNALRDRYRLLRTVTDLEEAICLHREGLGLRSYPHPDRALLLNNFGNALHERYRLSRTMNDLEEAICLHREALGLRPSPHPDRALSLNNLGNALQDRYRRSKTKIDLEEAVRLHREALVLRLPPHADRCSVINSLGTALLDRYRHIGTMADLEEAIPLHCEALGLQPSPHPDRWLSLNNLGNALLDRYRRTGALDDLKEATSLYREALELQPSQHSDRSSSLNNLGHALLHCYRRTGPVSDLVEAISLCHEALDLLPSPHPHRAFSLRNLSISLHDMYKETRALPHLQAAILHCEELLASHYLVGHQHRFETLNHLTSLLRMRFDETGQEEDLVRIASLKAEASQSATSTSTA</sequence>
<dbReference type="InterPro" id="IPR011990">
    <property type="entry name" value="TPR-like_helical_dom_sf"/>
</dbReference>
<dbReference type="InterPro" id="IPR056884">
    <property type="entry name" value="NPHP3-like_N"/>
</dbReference>
<proteinExistence type="predicted"/>
<feature type="domain" description="Nephrocystin 3-like N-terminal" evidence="2">
    <location>
        <begin position="25"/>
        <end position="70"/>
    </location>
</feature>
<evidence type="ECO:0000313" key="3">
    <source>
        <dbReference type="EMBL" id="RXW17220.1"/>
    </source>
</evidence>
<name>A0A4Q2DBY9_9AGAR</name>
<dbReference type="EMBL" id="SDEE01000359">
    <property type="protein sequence ID" value="RXW17220.1"/>
    <property type="molecule type" value="Genomic_DNA"/>
</dbReference>
<evidence type="ECO:0000256" key="1">
    <source>
        <dbReference type="ARBA" id="ARBA00022737"/>
    </source>
</evidence>
<evidence type="ECO:0000313" key="4">
    <source>
        <dbReference type="Proteomes" id="UP000290288"/>
    </source>
</evidence>
<dbReference type="Proteomes" id="UP000290288">
    <property type="component" value="Unassembled WGS sequence"/>
</dbReference>
<dbReference type="STRING" id="2316362.A0A4Q2DBY9"/>
<keyword evidence="4" id="KW-1185">Reference proteome</keyword>
<dbReference type="Pfam" id="PF24883">
    <property type="entry name" value="NPHP3_N"/>
    <property type="match status" value="1"/>
</dbReference>
<dbReference type="PANTHER" id="PTHR19959:SF119">
    <property type="entry name" value="FUNGAL LIPASE-LIKE DOMAIN-CONTAINING PROTEIN"/>
    <property type="match status" value="1"/>
</dbReference>
<dbReference type="InterPro" id="IPR019734">
    <property type="entry name" value="TPR_rpt"/>
</dbReference>
<dbReference type="SMART" id="SM00028">
    <property type="entry name" value="TPR"/>
    <property type="match status" value="8"/>
</dbReference>
<protein>
    <recommendedName>
        <fullName evidence="2">Nephrocystin 3-like N-terminal domain-containing protein</fullName>
    </recommendedName>
</protein>